<evidence type="ECO:0000313" key="2">
    <source>
        <dbReference type="Proteomes" id="UP000510621"/>
    </source>
</evidence>
<accession>A0A7L6ARB5</accession>
<reference evidence="1" key="1">
    <citation type="submission" date="2020-06" db="EMBL/GenBank/DDBJ databases">
        <title>Analysis procedures for assessing recovery of high quality, complete, closed genomes from Nanopore long read metagenome sequencing.</title>
        <authorList>
            <person name="Bessarab I."/>
            <person name="Arumugam K."/>
            <person name="Haryono M."/>
            <person name="Liu X."/>
            <person name="Roy S."/>
            <person name="Zuniga-Montanez R.E."/>
            <person name="Qiu G."/>
            <person name="Drautz-Moses D.I."/>
            <person name="Law Y.Y."/>
            <person name="Wuertz S."/>
            <person name="Lauro F.M."/>
            <person name="Huson D.H."/>
            <person name="Williams R.B."/>
        </authorList>
    </citation>
    <scope>NUCLEOTIDE SEQUENCE [LARGE SCALE GENOMIC DNA]</scope>
    <source>
        <strain evidence="1">SSD2</strain>
    </source>
</reference>
<evidence type="ECO:0000313" key="1">
    <source>
        <dbReference type="EMBL" id="QLQ31583.1"/>
    </source>
</evidence>
<dbReference type="AlphaFoldDB" id="A0A7L6ARB5"/>
<protein>
    <submittedName>
        <fullName evidence="1">Uncharacterized protein</fullName>
    </submittedName>
</protein>
<keyword evidence="2" id="KW-1185">Reference proteome</keyword>
<dbReference type="EMBL" id="CP059265">
    <property type="protein sequence ID" value="QLQ31583.1"/>
    <property type="molecule type" value="Genomic_DNA"/>
</dbReference>
<name>A0A7L6ARB5_9GAMM</name>
<organism evidence="1 2">
    <name type="scientific">Candidatus Thiothrix singaporensis</name>
    <dbReference type="NCBI Taxonomy" id="2799669"/>
    <lineage>
        <taxon>Bacteria</taxon>
        <taxon>Pseudomonadati</taxon>
        <taxon>Pseudomonadota</taxon>
        <taxon>Gammaproteobacteria</taxon>
        <taxon>Thiotrichales</taxon>
        <taxon>Thiotrichaceae</taxon>
        <taxon>Thiothrix</taxon>
    </lineage>
</organism>
<dbReference type="KEGG" id="this:HZT40_08260"/>
<gene>
    <name evidence="1" type="ORF">HZT40_08260</name>
</gene>
<dbReference type="Proteomes" id="UP000510621">
    <property type="component" value="Chromosome"/>
</dbReference>
<proteinExistence type="predicted"/>
<sequence length="99" mass="10832">MFAAADSDSDSDSKDIAQMTQTADLVFQGKVTSIDYKTSEAGDPFTFVTYQVDKVISGSYTDPTITLRFNGGFMDATHTLYSMSSEQPTFDVGDEDMLL</sequence>